<gene>
    <name evidence="2" type="ORF">RHIZ70P_118</name>
</gene>
<organism evidence="2">
    <name type="scientific">Ciceribacter selenitireducens ATCC BAA-1503</name>
    <dbReference type="NCBI Taxonomy" id="1336235"/>
    <lineage>
        <taxon>Bacteria</taxon>
        <taxon>Pseudomonadati</taxon>
        <taxon>Pseudomonadota</taxon>
        <taxon>Alphaproteobacteria</taxon>
        <taxon>Hyphomicrobiales</taxon>
        <taxon>Rhizobiaceae</taxon>
        <taxon>Ciceribacter</taxon>
    </lineage>
</organism>
<dbReference type="AlphaFoldDB" id="A0A380TMX6"/>
<feature type="transmembrane region" description="Helical" evidence="1">
    <location>
        <begin position="6"/>
        <end position="28"/>
    </location>
</feature>
<keyword evidence="1" id="KW-0812">Transmembrane</keyword>
<reference evidence="2" key="1">
    <citation type="submission" date="2018-07" db="EMBL/GenBank/DDBJ databases">
        <authorList>
            <person name="Quirk P.G."/>
            <person name="Krulwich T.A."/>
        </authorList>
    </citation>
    <scope>NUCLEOTIDE SEQUENCE</scope>
    <source>
        <strain evidence="2">T2.30D-1.1_plasmid</strain>
        <plasmid evidence="2">1</plasmid>
    </source>
</reference>
<sequence length="143" mass="14690">MDDMNSNILIVAAAGIGILAGAGGTYLIMPEPEPVVRAPTDAEIAALIAANPSLIPEPPAPVLEIPTEEEALAAYRKAYARNPLRTGHGEADVTLALGECDENASGPGVSCVAAIKRNPNAAPLDRVIGFAKSASGEWVATNY</sequence>
<proteinExistence type="predicted"/>
<evidence type="ECO:0000256" key="1">
    <source>
        <dbReference type="SAM" id="Phobius"/>
    </source>
</evidence>
<keyword evidence="2" id="KW-0614">Plasmid</keyword>
<geneLocation type="plasmid" evidence="2">
    <name>1</name>
</geneLocation>
<accession>A0A380TMX6</accession>
<dbReference type="EMBL" id="LS974446">
    <property type="protein sequence ID" value="SUS16623.1"/>
    <property type="molecule type" value="Genomic_DNA"/>
</dbReference>
<keyword evidence="1" id="KW-0472">Membrane</keyword>
<name>A0A380TMX6_9HYPH</name>
<keyword evidence="1" id="KW-1133">Transmembrane helix</keyword>
<evidence type="ECO:0000313" key="2">
    <source>
        <dbReference type="EMBL" id="SUS16623.1"/>
    </source>
</evidence>
<protein>
    <submittedName>
        <fullName evidence="2">Uncharacterized protein</fullName>
    </submittedName>
</protein>